<evidence type="ECO:0000256" key="1">
    <source>
        <dbReference type="PROSITE-ProRule" id="PRU00339"/>
    </source>
</evidence>
<dbReference type="PROSITE" id="PS50005">
    <property type="entry name" value="TPR"/>
    <property type="match status" value="1"/>
</dbReference>
<dbReference type="Gene3D" id="2.170.270.10">
    <property type="entry name" value="SET domain"/>
    <property type="match status" value="1"/>
</dbReference>
<dbReference type="SUPFAM" id="SSF82199">
    <property type="entry name" value="SET domain"/>
    <property type="match status" value="1"/>
</dbReference>
<evidence type="ECO:0000313" key="4">
    <source>
        <dbReference type="Proteomes" id="UP000070501"/>
    </source>
</evidence>
<dbReference type="InterPro" id="IPR046341">
    <property type="entry name" value="SET_dom_sf"/>
</dbReference>
<dbReference type="InterPro" id="IPR053185">
    <property type="entry name" value="SET_domain_protein"/>
</dbReference>
<dbReference type="SMART" id="SM00317">
    <property type="entry name" value="SET"/>
    <property type="match status" value="1"/>
</dbReference>
<protein>
    <recommendedName>
        <fullName evidence="2">SET domain-containing protein</fullName>
    </recommendedName>
</protein>
<dbReference type="EMBL" id="KQ964267">
    <property type="protein sequence ID" value="KXJ86540.1"/>
    <property type="molecule type" value="Genomic_DNA"/>
</dbReference>
<accession>A0A136INN2</accession>
<dbReference type="PANTHER" id="PTHR47332:SF2">
    <property type="entry name" value="SET-6"/>
    <property type="match status" value="1"/>
</dbReference>
<dbReference type="Pfam" id="PF00856">
    <property type="entry name" value="SET"/>
    <property type="match status" value="1"/>
</dbReference>
<evidence type="ECO:0000259" key="2">
    <source>
        <dbReference type="PROSITE" id="PS50280"/>
    </source>
</evidence>
<sequence>MSLFEIRSSPGKGLGVFATQHIPAGTLVVREKPLLTWDASAPPYQVDRSLRASFHALSVPEKLAAGALHCPMDMARSVRMIKELRSSIEDARNNPGAQEAATLSPLKAKKGKGTMSPNYRTLMAEAMARSKDLTDPSKEDLELYIRATSDGIGYLGPGGGGKETGLFPTAARLNHSCDPNVVFAVDRHRQYHLRARHDIEIGSELVVNYMPSFLSSATRKRETLENHSFVCSCRRCRGATPTTTALITDGGGTVRQDPGRVAATTQVAVGFVSATHLRTFNLIQHQAAAGIGIDPDELHHWILDLQKQEQRLRSMAGAAEEPVELFGVLYCIAEAYCGLGLVLKSPADIDKAILCLEKAASLGSKHWGSDDVFVREQRECIMDLRVRQAGFPSKK</sequence>
<dbReference type="InterPro" id="IPR001214">
    <property type="entry name" value="SET_dom"/>
</dbReference>
<feature type="domain" description="SET" evidence="2">
    <location>
        <begin position="2"/>
        <end position="210"/>
    </location>
</feature>
<dbReference type="OrthoDB" id="1028014at2759"/>
<organism evidence="3 4">
    <name type="scientific">Microdochium bolleyi</name>
    <dbReference type="NCBI Taxonomy" id="196109"/>
    <lineage>
        <taxon>Eukaryota</taxon>
        <taxon>Fungi</taxon>
        <taxon>Dikarya</taxon>
        <taxon>Ascomycota</taxon>
        <taxon>Pezizomycotina</taxon>
        <taxon>Sordariomycetes</taxon>
        <taxon>Xylariomycetidae</taxon>
        <taxon>Xylariales</taxon>
        <taxon>Microdochiaceae</taxon>
        <taxon>Microdochium</taxon>
    </lineage>
</organism>
<keyword evidence="1" id="KW-0802">TPR repeat</keyword>
<gene>
    <name evidence="3" type="ORF">Micbo1qcDRAFT_236863</name>
</gene>
<dbReference type="PANTHER" id="PTHR47332">
    <property type="entry name" value="SET DOMAIN-CONTAINING PROTEIN 5"/>
    <property type="match status" value="1"/>
</dbReference>
<dbReference type="Proteomes" id="UP000070501">
    <property type="component" value="Unassembled WGS sequence"/>
</dbReference>
<dbReference type="CDD" id="cd20071">
    <property type="entry name" value="SET_SMYD"/>
    <property type="match status" value="1"/>
</dbReference>
<keyword evidence="4" id="KW-1185">Reference proteome</keyword>
<dbReference type="InParanoid" id="A0A136INN2"/>
<dbReference type="InterPro" id="IPR019734">
    <property type="entry name" value="TPR_rpt"/>
</dbReference>
<dbReference type="PROSITE" id="PS50280">
    <property type="entry name" value="SET"/>
    <property type="match status" value="1"/>
</dbReference>
<dbReference type="STRING" id="196109.A0A136INN2"/>
<feature type="repeat" description="TPR" evidence="1">
    <location>
        <begin position="333"/>
        <end position="366"/>
    </location>
</feature>
<proteinExistence type="predicted"/>
<evidence type="ECO:0000313" key="3">
    <source>
        <dbReference type="EMBL" id="KXJ86540.1"/>
    </source>
</evidence>
<dbReference type="AlphaFoldDB" id="A0A136INN2"/>
<name>A0A136INN2_9PEZI</name>
<reference evidence="4" key="1">
    <citation type="submission" date="2016-02" db="EMBL/GenBank/DDBJ databases">
        <title>Draft genome sequence of Microdochium bolleyi, a fungal endophyte of beachgrass.</title>
        <authorList>
            <consortium name="DOE Joint Genome Institute"/>
            <person name="David A.S."/>
            <person name="May G."/>
            <person name="Haridas S."/>
            <person name="Lim J."/>
            <person name="Wang M."/>
            <person name="Labutti K."/>
            <person name="Lipzen A."/>
            <person name="Barry K."/>
            <person name="Grigoriev I.V."/>
        </authorList>
    </citation>
    <scope>NUCLEOTIDE SEQUENCE [LARGE SCALE GENOMIC DNA]</scope>
    <source>
        <strain evidence="4">J235TASD1</strain>
    </source>
</reference>